<organism evidence="2 3">
    <name type="scientific">Tilletia horrida</name>
    <dbReference type="NCBI Taxonomy" id="155126"/>
    <lineage>
        <taxon>Eukaryota</taxon>
        <taxon>Fungi</taxon>
        <taxon>Dikarya</taxon>
        <taxon>Basidiomycota</taxon>
        <taxon>Ustilaginomycotina</taxon>
        <taxon>Exobasidiomycetes</taxon>
        <taxon>Tilletiales</taxon>
        <taxon>Tilletiaceae</taxon>
        <taxon>Tilletia</taxon>
    </lineage>
</organism>
<evidence type="ECO:0000313" key="3">
    <source>
        <dbReference type="Proteomes" id="UP001176517"/>
    </source>
</evidence>
<dbReference type="Proteomes" id="UP001176517">
    <property type="component" value="Unassembled WGS sequence"/>
</dbReference>
<evidence type="ECO:0000256" key="1">
    <source>
        <dbReference type="ARBA" id="ARBA00005437"/>
    </source>
</evidence>
<dbReference type="Pfam" id="PF04525">
    <property type="entry name" value="LOR"/>
    <property type="match status" value="1"/>
</dbReference>
<dbReference type="Gene3D" id="2.40.160.200">
    <property type="entry name" value="LURP1-related"/>
    <property type="match status" value="1"/>
</dbReference>
<dbReference type="SUPFAM" id="SSF54518">
    <property type="entry name" value="Tubby C-terminal domain-like"/>
    <property type="match status" value="1"/>
</dbReference>
<evidence type="ECO:0000313" key="2">
    <source>
        <dbReference type="EMBL" id="KAK0556987.1"/>
    </source>
</evidence>
<reference evidence="2" key="1">
    <citation type="journal article" date="2023" name="PhytoFront">
        <title>Draft Genome Resources of Seven Strains of Tilletia horrida, Causal Agent of Kernel Smut of Rice.</title>
        <authorList>
            <person name="Khanal S."/>
            <person name="Antony Babu S."/>
            <person name="Zhou X.G."/>
        </authorList>
    </citation>
    <scope>NUCLEOTIDE SEQUENCE</scope>
    <source>
        <strain evidence="2">TX6</strain>
    </source>
</reference>
<dbReference type="InterPro" id="IPR007612">
    <property type="entry name" value="LOR"/>
</dbReference>
<proteinExistence type="inferred from homology"/>
<dbReference type="AlphaFoldDB" id="A0AAN6JU66"/>
<gene>
    <name evidence="2" type="ORF">OC846_000832</name>
</gene>
<accession>A0AAN6JU66</accession>
<comment type="caution">
    <text evidence="2">The sequence shown here is derived from an EMBL/GenBank/DDBJ whole genome shotgun (WGS) entry which is preliminary data.</text>
</comment>
<dbReference type="EMBL" id="JAPDMZ010000009">
    <property type="protein sequence ID" value="KAK0556987.1"/>
    <property type="molecule type" value="Genomic_DNA"/>
</dbReference>
<comment type="similarity">
    <text evidence="1">Belongs to the LOR family.</text>
</comment>
<protein>
    <submittedName>
        <fullName evidence="2">Uncharacterized protein</fullName>
    </submittedName>
</protein>
<sequence length="221" mass="23771">MGASSSKEPPPPPLVAITPLGLYPQFTTHSQEMALTVLRKFGGDYSAKDAMTRQQIFSILSKTISMTNKKEIVDAHGTPVLSLETRAFTLHPKIDGFDGRPLEPGTGPSPPILKVKFTSNRSANIMFRDRCNPNGVEEDIVLTFETNRRYTKGTVCNVKGVPIARMMPSKRKAHETLLTIAQGADAALMTAICVILKVRDVKRRNNGSSGSAAAAGTSGGC</sequence>
<dbReference type="InterPro" id="IPR038595">
    <property type="entry name" value="LOR_sf"/>
</dbReference>
<dbReference type="InterPro" id="IPR025659">
    <property type="entry name" value="Tubby-like_C"/>
</dbReference>
<keyword evidence="3" id="KW-1185">Reference proteome</keyword>
<name>A0AAN6JU66_9BASI</name>